<evidence type="ECO:0000256" key="2">
    <source>
        <dbReference type="SAM" id="SignalP"/>
    </source>
</evidence>
<comment type="caution">
    <text evidence="3">The sequence shown here is derived from an EMBL/GenBank/DDBJ whole genome shotgun (WGS) entry which is preliminary data.</text>
</comment>
<proteinExistence type="predicted"/>
<accession>A0A1Y2A2K2</accession>
<sequence length="250" mass="28243">MVFDLLTLTAVPTAVGASEAVHQQRILDKEAVSEERKAEFRLHVFCDVQSRKRDEVHDSIVILRDSKLYIWPKDPDTGLPKADDDGEAPHPFTGFYHPYPDADLPHRPIPAVPVLGLVSTIPPTPAKSSSLSEKSKSTSKSKTTKPKLHWIYADKSTRELKYGPRAVACEHIIGPWDWTEDEEGLVLDGEESLVVVEEEKGGKGWAVYWDRDDDRLKDVGVLEQKRVLRCSLERRLVVEEDSDKIHVEET</sequence>
<keyword evidence="4" id="KW-1185">Reference proteome</keyword>
<dbReference type="PANTHER" id="PTHR38049:SF1">
    <property type="entry name" value="PROTEIN KINASE DOMAIN-CONTAINING PROTEIN"/>
    <property type="match status" value="1"/>
</dbReference>
<dbReference type="OrthoDB" id="3928002at2759"/>
<protein>
    <submittedName>
        <fullName evidence="3">Uncharacterized protein</fullName>
    </submittedName>
</protein>
<dbReference type="PANTHER" id="PTHR38049">
    <property type="entry name" value="RICIN B LECTIN DOMAIN-CONTAINING PROTEIN"/>
    <property type="match status" value="1"/>
</dbReference>
<name>A0A1Y2A2K2_9PLEO</name>
<feature type="region of interest" description="Disordered" evidence="1">
    <location>
        <begin position="123"/>
        <end position="142"/>
    </location>
</feature>
<evidence type="ECO:0000313" key="3">
    <source>
        <dbReference type="EMBL" id="ORY16537.1"/>
    </source>
</evidence>
<organism evidence="3 4">
    <name type="scientific">Clohesyomyces aquaticus</name>
    <dbReference type="NCBI Taxonomy" id="1231657"/>
    <lineage>
        <taxon>Eukaryota</taxon>
        <taxon>Fungi</taxon>
        <taxon>Dikarya</taxon>
        <taxon>Ascomycota</taxon>
        <taxon>Pezizomycotina</taxon>
        <taxon>Dothideomycetes</taxon>
        <taxon>Pleosporomycetidae</taxon>
        <taxon>Pleosporales</taxon>
        <taxon>Lindgomycetaceae</taxon>
        <taxon>Clohesyomyces</taxon>
    </lineage>
</organism>
<evidence type="ECO:0000313" key="4">
    <source>
        <dbReference type="Proteomes" id="UP000193144"/>
    </source>
</evidence>
<dbReference type="Proteomes" id="UP000193144">
    <property type="component" value="Unassembled WGS sequence"/>
</dbReference>
<dbReference type="AlphaFoldDB" id="A0A1Y2A2K2"/>
<keyword evidence="2" id="KW-0732">Signal</keyword>
<evidence type="ECO:0000256" key="1">
    <source>
        <dbReference type="SAM" id="MobiDB-lite"/>
    </source>
</evidence>
<gene>
    <name evidence="3" type="ORF">BCR34DRAFT_506887</name>
</gene>
<feature type="signal peptide" evidence="2">
    <location>
        <begin position="1"/>
        <end position="16"/>
    </location>
</feature>
<reference evidence="3 4" key="1">
    <citation type="submission" date="2016-07" db="EMBL/GenBank/DDBJ databases">
        <title>Pervasive Adenine N6-methylation of Active Genes in Fungi.</title>
        <authorList>
            <consortium name="DOE Joint Genome Institute"/>
            <person name="Mondo S.J."/>
            <person name="Dannebaum R.O."/>
            <person name="Kuo R.C."/>
            <person name="Labutti K."/>
            <person name="Haridas S."/>
            <person name="Kuo A."/>
            <person name="Salamov A."/>
            <person name="Ahrendt S.R."/>
            <person name="Lipzen A."/>
            <person name="Sullivan W."/>
            <person name="Andreopoulos W.B."/>
            <person name="Clum A."/>
            <person name="Lindquist E."/>
            <person name="Daum C."/>
            <person name="Ramamoorthy G.K."/>
            <person name="Gryganskyi A."/>
            <person name="Culley D."/>
            <person name="Magnuson J.K."/>
            <person name="James T.Y."/>
            <person name="O'Malley M.A."/>
            <person name="Stajich J.E."/>
            <person name="Spatafora J.W."/>
            <person name="Visel A."/>
            <person name="Grigoriev I.V."/>
        </authorList>
    </citation>
    <scope>NUCLEOTIDE SEQUENCE [LARGE SCALE GENOMIC DNA]</scope>
    <source>
        <strain evidence="3 4">CBS 115471</strain>
    </source>
</reference>
<feature type="chain" id="PRO_5012779204" evidence="2">
    <location>
        <begin position="17"/>
        <end position="250"/>
    </location>
</feature>
<dbReference type="EMBL" id="MCFA01000017">
    <property type="protein sequence ID" value="ORY16537.1"/>
    <property type="molecule type" value="Genomic_DNA"/>
</dbReference>